<dbReference type="Pfam" id="PF01370">
    <property type="entry name" value="Epimerase"/>
    <property type="match status" value="1"/>
</dbReference>
<dbReference type="Gene3D" id="3.40.50.720">
    <property type="entry name" value="NAD(P)-binding Rossmann-like Domain"/>
    <property type="match status" value="1"/>
</dbReference>
<dbReference type="InterPro" id="IPR051207">
    <property type="entry name" value="ComplexI_NDUFA9_subunit"/>
</dbReference>
<organism evidence="3">
    <name type="scientific">Chaetoceros debilis</name>
    <dbReference type="NCBI Taxonomy" id="122233"/>
    <lineage>
        <taxon>Eukaryota</taxon>
        <taxon>Sar</taxon>
        <taxon>Stramenopiles</taxon>
        <taxon>Ochrophyta</taxon>
        <taxon>Bacillariophyta</taxon>
        <taxon>Coscinodiscophyceae</taxon>
        <taxon>Chaetocerotophycidae</taxon>
        <taxon>Chaetocerotales</taxon>
        <taxon>Chaetocerotaceae</taxon>
        <taxon>Chaetoceros</taxon>
    </lineage>
</organism>
<evidence type="ECO:0000313" key="3">
    <source>
        <dbReference type="EMBL" id="CAE0469549.1"/>
    </source>
</evidence>
<proteinExistence type="predicted"/>
<evidence type="ECO:0000256" key="1">
    <source>
        <dbReference type="SAM" id="SignalP"/>
    </source>
</evidence>
<dbReference type="GO" id="GO:0044877">
    <property type="term" value="F:protein-containing complex binding"/>
    <property type="evidence" value="ECO:0007669"/>
    <property type="project" value="TreeGrafter"/>
</dbReference>
<feature type="domain" description="NAD-dependent epimerase/dehydratase" evidence="2">
    <location>
        <begin position="59"/>
        <end position="237"/>
    </location>
</feature>
<feature type="chain" id="PRO_5030908546" description="NAD-dependent epimerase/dehydratase domain-containing protein" evidence="1">
    <location>
        <begin position="20"/>
        <end position="365"/>
    </location>
</feature>
<dbReference type="GO" id="GO:0005739">
    <property type="term" value="C:mitochondrion"/>
    <property type="evidence" value="ECO:0007669"/>
    <property type="project" value="TreeGrafter"/>
</dbReference>
<sequence>MKLLASILTAWASVQVGMTMTVAFQPQPQPIRKSSSSSSSSQLHLKTYDASAVSNCKQVTVIGGTGFVGSKVCELLVAQGVDVTSVSKSGSYKSSVNDSNDDESWTSKVTWNTADLLTADESSIDAAIGSPNAIISCLGVIGNDSAIVLKQGNGDANCAAFASAKRSSSSSSERKLKLNRAIYVSVSSEVVACQDSWLPEFFKGYFDGKAMAEACALDAVDGDSTKVCLVKPSFIYGGDKFGLIPPRVTSDYGSFIEELLSLGVFNFLADITPGLIKVALRAPSSVEAVAGACVDAALGDSDSSGKTLEGCVEINEASGQPPATGLTDAVEWVKEKTGEVVEFTKEEVIPKVLAKVEEIQKASKK</sequence>
<reference evidence="3" key="1">
    <citation type="submission" date="2021-01" db="EMBL/GenBank/DDBJ databases">
        <authorList>
            <person name="Corre E."/>
            <person name="Pelletier E."/>
            <person name="Niang G."/>
            <person name="Scheremetjew M."/>
            <person name="Finn R."/>
            <person name="Kale V."/>
            <person name="Holt S."/>
            <person name="Cochrane G."/>
            <person name="Meng A."/>
            <person name="Brown T."/>
            <person name="Cohen L."/>
        </authorList>
    </citation>
    <scope>NUCLEOTIDE SEQUENCE</scope>
    <source>
        <strain evidence="3">MM31A-1</strain>
    </source>
</reference>
<dbReference type="SUPFAM" id="SSF51735">
    <property type="entry name" value="NAD(P)-binding Rossmann-fold domains"/>
    <property type="match status" value="1"/>
</dbReference>
<feature type="signal peptide" evidence="1">
    <location>
        <begin position="1"/>
        <end position="19"/>
    </location>
</feature>
<name>A0A7S3VB77_9STRA</name>
<keyword evidence="1" id="KW-0732">Signal</keyword>
<accession>A0A7S3VB77</accession>
<dbReference type="EMBL" id="HBIO01018727">
    <property type="protein sequence ID" value="CAE0469549.1"/>
    <property type="molecule type" value="Transcribed_RNA"/>
</dbReference>
<dbReference type="InterPro" id="IPR001509">
    <property type="entry name" value="Epimerase_deHydtase"/>
</dbReference>
<dbReference type="PANTHER" id="PTHR12126:SF16">
    <property type="entry name" value="MIOREX COMPLEX COMPONENT 2"/>
    <property type="match status" value="1"/>
</dbReference>
<dbReference type="PANTHER" id="PTHR12126">
    <property type="entry name" value="NADH-UBIQUINONE OXIDOREDUCTASE 39 KDA SUBUNIT-RELATED"/>
    <property type="match status" value="1"/>
</dbReference>
<dbReference type="InterPro" id="IPR036291">
    <property type="entry name" value="NAD(P)-bd_dom_sf"/>
</dbReference>
<gene>
    <name evidence="3" type="ORF">CDEB00056_LOCUS14402</name>
</gene>
<dbReference type="AlphaFoldDB" id="A0A7S3VB77"/>
<evidence type="ECO:0000259" key="2">
    <source>
        <dbReference type="Pfam" id="PF01370"/>
    </source>
</evidence>
<protein>
    <recommendedName>
        <fullName evidence="2">NAD-dependent epimerase/dehydratase domain-containing protein</fullName>
    </recommendedName>
</protein>